<sequence length="182" mass="19799">MNNDTGGAVAAHNLLLKRDPSSTEHLVYKYRMASILASPQAARKKRFIKLELGSVEASLPAGANPFQYSKTAGGTAQHNSEPDRGKRTLLKELATEDGEIKGQEDLAHYVCSFYTHLYTSEANAPDTSEVREACRASTPIRVSNETNMELIKELTLKEVQDAISAMPKGKAPGCDGILTESF</sequence>
<dbReference type="EMBL" id="OZ020099">
    <property type="protein sequence ID" value="CAK9272349.1"/>
    <property type="molecule type" value="Genomic_DNA"/>
</dbReference>
<reference evidence="1" key="1">
    <citation type="submission" date="2024-02" db="EMBL/GenBank/DDBJ databases">
        <authorList>
            <consortium name="ELIXIR-Norway"/>
            <consortium name="Elixir Norway"/>
        </authorList>
    </citation>
    <scope>NUCLEOTIDE SEQUENCE</scope>
</reference>
<organism evidence="1 2">
    <name type="scientific">Sphagnum jensenii</name>
    <dbReference type="NCBI Taxonomy" id="128206"/>
    <lineage>
        <taxon>Eukaryota</taxon>
        <taxon>Viridiplantae</taxon>
        <taxon>Streptophyta</taxon>
        <taxon>Embryophyta</taxon>
        <taxon>Bryophyta</taxon>
        <taxon>Sphagnophytina</taxon>
        <taxon>Sphagnopsida</taxon>
        <taxon>Sphagnales</taxon>
        <taxon>Sphagnaceae</taxon>
        <taxon>Sphagnum</taxon>
    </lineage>
</organism>
<gene>
    <name evidence="1" type="ORF">CSSPJE1EN1_LOCUS17827</name>
</gene>
<keyword evidence="2" id="KW-1185">Reference proteome</keyword>
<evidence type="ECO:0000313" key="1">
    <source>
        <dbReference type="EMBL" id="CAK9272349.1"/>
    </source>
</evidence>
<dbReference type="Proteomes" id="UP001497444">
    <property type="component" value="Chromosome 4"/>
</dbReference>
<protein>
    <submittedName>
        <fullName evidence="1">Uncharacterized protein</fullName>
    </submittedName>
</protein>
<proteinExistence type="predicted"/>
<name>A0ABP0WZR5_9BRYO</name>
<evidence type="ECO:0000313" key="2">
    <source>
        <dbReference type="Proteomes" id="UP001497444"/>
    </source>
</evidence>
<accession>A0ABP0WZR5</accession>